<proteinExistence type="predicted"/>
<gene>
    <name evidence="1" type="ORF">DWZ46_03460</name>
</gene>
<dbReference type="EMBL" id="QVER01000003">
    <property type="protein sequence ID" value="RGB92743.1"/>
    <property type="molecule type" value="Genomic_DNA"/>
</dbReference>
<evidence type="ECO:0000313" key="1">
    <source>
        <dbReference type="EMBL" id="RGB92743.1"/>
    </source>
</evidence>
<dbReference type="AlphaFoldDB" id="A0A3E2U968"/>
<evidence type="ECO:0000313" key="2">
    <source>
        <dbReference type="Proteomes" id="UP000260991"/>
    </source>
</evidence>
<name>A0A3E2U968_9FIRM</name>
<sequence>MSNLSVCSADKAGLRHPASAAHCLRLAGRCPNSDSLFPPLAAVVVVAPSRGASGEKIKLFRHAKASPR</sequence>
<organism evidence="1 2">
    <name type="scientific">Faecalibacterium prausnitzii</name>
    <dbReference type="NCBI Taxonomy" id="853"/>
    <lineage>
        <taxon>Bacteria</taxon>
        <taxon>Bacillati</taxon>
        <taxon>Bacillota</taxon>
        <taxon>Clostridia</taxon>
        <taxon>Eubacteriales</taxon>
        <taxon>Oscillospiraceae</taxon>
        <taxon>Faecalibacterium</taxon>
    </lineage>
</organism>
<comment type="caution">
    <text evidence="1">The sequence shown here is derived from an EMBL/GenBank/DDBJ whole genome shotgun (WGS) entry which is preliminary data.</text>
</comment>
<accession>A0A3E2U968</accession>
<protein>
    <submittedName>
        <fullName evidence="1">Uncharacterized protein</fullName>
    </submittedName>
</protein>
<reference evidence="1 2" key="1">
    <citation type="submission" date="2018-08" db="EMBL/GenBank/DDBJ databases">
        <title>A genome reference for cultivated species of the human gut microbiota.</title>
        <authorList>
            <person name="Zou Y."/>
            <person name="Xue W."/>
            <person name="Luo G."/>
        </authorList>
    </citation>
    <scope>NUCLEOTIDE SEQUENCE [LARGE SCALE GENOMIC DNA]</scope>
    <source>
        <strain evidence="1 2">AF32-8AC</strain>
    </source>
</reference>
<dbReference type="Proteomes" id="UP000260991">
    <property type="component" value="Unassembled WGS sequence"/>
</dbReference>